<gene>
    <name evidence="2" type="ORF">NDU88_002440</name>
</gene>
<accession>A0AAV7U9S3</accession>
<proteinExistence type="predicted"/>
<keyword evidence="1" id="KW-0175">Coiled coil</keyword>
<dbReference type="Proteomes" id="UP001066276">
    <property type="component" value="Chromosome 3_1"/>
</dbReference>
<evidence type="ECO:0000313" key="2">
    <source>
        <dbReference type="EMBL" id="KAJ1185650.1"/>
    </source>
</evidence>
<dbReference type="AlphaFoldDB" id="A0AAV7U9S3"/>
<sequence length="119" mass="13417">MVAMRESGPLVDPSLGVVLSAIQDLRGCLEPKLDAVTVDVTLFRADFKKVTEKVTTKESDFGHLQATSKRLEDQVQFLNKEYENVTARLEDQEGRARRNNIRVVRVPEEAEGQSVELFL</sequence>
<evidence type="ECO:0000256" key="1">
    <source>
        <dbReference type="SAM" id="Coils"/>
    </source>
</evidence>
<protein>
    <submittedName>
        <fullName evidence="2">Uncharacterized protein</fullName>
    </submittedName>
</protein>
<keyword evidence="3" id="KW-1185">Reference proteome</keyword>
<name>A0AAV7U9S3_PLEWA</name>
<evidence type="ECO:0000313" key="3">
    <source>
        <dbReference type="Proteomes" id="UP001066276"/>
    </source>
</evidence>
<organism evidence="2 3">
    <name type="scientific">Pleurodeles waltl</name>
    <name type="common">Iberian ribbed newt</name>
    <dbReference type="NCBI Taxonomy" id="8319"/>
    <lineage>
        <taxon>Eukaryota</taxon>
        <taxon>Metazoa</taxon>
        <taxon>Chordata</taxon>
        <taxon>Craniata</taxon>
        <taxon>Vertebrata</taxon>
        <taxon>Euteleostomi</taxon>
        <taxon>Amphibia</taxon>
        <taxon>Batrachia</taxon>
        <taxon>Caudata</taxon>
        <taxon>Salamandroidea</taxon>
        <taxon>Salamandridae</taxon>
        <taxon>Pleurodelinae</taxon>
        <taxon>Pleurodeles</taxon>
    </lineage>
</organism>
<dbReference type="EMBL" id="JANPWB010000005">
    <property type="protein sequence ID" value="KAJ1185650.1"/>
    <property type="molecule type" value="Genomic_DNA"/>
</dbReference>
<reference evidence="2" key="1">
    <citation type="journal article" date="2022" name="bioRxiv">
        <title>Sequencing and chromosome-scale assembly of the giantPleurodeles waltlgenome.</title>
        <authorList>
            <person name="Brown T."/>
            <person name="Elewa A."/>
            <person name="Iarovenko S."/>
            <person name="Subramanian E."/>
            <person name="Araus A.J."/>
            <person name="Petzold A."/>
            <person name="Susuki M."/>
            <person name="Suzuki K.-i.T."/>
            <person name="Hayashi T."/>
            <person name="Toyoda A."/>
            <person name="Oliveira C."/>
            <person name="Osipova E."/>
            <person name="Leigh N.D."/>
            <person name="Simon A."/>
            <person name="Yun M.H."/>
        </authorList>
    </citation>
    <scope>NUCLEOTIDE SEQUENCE</scope>
    <source>
        <strain evidence="2">20211129_DDA</strain>
        <tissue evidence="2">Liver</tissue>
    </source>
</reference>
<comment type="caution">
    <text evidence="2">The sequence shown here is derived from an EMBL/GenBank/DDBJ whole genome shotgun (WGS) entry which is preliminary data.</text>
</comment>
<feature type="coiled-coil region" evidence="1">
    <location>
        <begin position="61"/>
        <end position="99"/>
    </location>
</feature>